<dbReference type="GO" id="GO:0006915">
    <property type="term" value="P:apoptotic process"/>
    <property type="evidence" value="ECO:0007669"/>
    <property type="project" value="UniProtKB-ARBA"/>
</dbReference>
<dbReference type="FunFam" id="1.10.10.10:FF:000091">
    <property type="entry name" value="Cullin 3"/>
    <property type="match status" value="1"/>
</dbReference>
<evidence type="ECO:0000256" key="4">
    <source>
        <dbReference type="ARBA" id="ARBA00009237"/>
    </source>
</evidence>
<dbReference type="PANTHER" id="PTHR11932">
    <property type="entry name" value="CULLIN"/>
    <property type="match status" value="1"/>
</dbReference>
<feature type="transmembrane region" description="Helical" evidence="24">
    <location>
        <begin position="1143"/>
        <end position="1171"/>
    </location>
</feature>
<dbReference type="FunFam" id="1.20.1310.10:FF:000001">
    <property type="entry name" value="Cullin 3"/>
    <property type="match status" value="1"/>
</dbReference>
<dbReference type="Gene3D" id="1.20.58.390">
    <property type="entry name" value="Neurotransmitter-gated ion-channel transmembrane domain"/>
    <property type="match status" value="2"/>
</dbReference>
<evidence type="ECO:0000256" key="16">
    <source>
        <dbReference type="ARBA" id="ARBA00023170"/>
    </source>
</evidence>
<dbReference type="GO" id="GO:0005737">
    <property type="term" value="C:cytoplasm"/>
    <property type="evidence" value="ECO:0007669"/>
    <property type="project" value="UniProtKB-ARBA"/>
</dbReference>
<keyword evidence="10" id="KW-0832">Ubl conjugation</keyword>
<keyword evidence="17" id="KW-0325">Glycoprotein</keyword>
<dbReference type="GO" id="GO:0022848">
    <property type="term" value="F:acetylcholine-gated monoatomic cation-selective channel activity"/>
    <property type="evidence" value="ECO:0007669"/>
    <property type="project" value="InterPro"/>
</dbReference>
<protein>
    <submittedName>
        <fullName evidence="27">Cullin-3</fullName>
    </submittedName>
</protein>
<keyword evidence="16" id="KW-0675">Receptor</keyword>
<dbReference type="SMART" id="SM00884">
    <property type="entry name" value="Cullin_Nedd8"/>
    <property type="match status" value="1"/>
</dbReference>
<keyword evidence="15" id="KW-1015">Disulfide bond</keyword>
<dbReference type="InterPro" id="IPR002394">
    <property type="entry name" value="Nicotinic_acetylcholine_rcpt"/>
</dbReference>
<dbReference type="Proteomes" id="UP000054815">
    <property type="component" value="Unassembled WGS sequence"/>
</dbReference>
<evidence type="ECO:0000256" key="22">
    <source>
        <dbReference type="ARBA" id="ARBA00034104"/>
    </source>
</evidence>
<dbReference type="NCBIfam" id="TIGR00860">
    <property type="entry name" value="LIC"/>
    <property type="match status" value="1"/>
</dbReference>
<evidence type="ECO:0000256" key="20">
    <source>
        <dbReference type="ARBA" id="ARBA00023286"/>
    </source>
</evidence>
<evidence type="ECO:0000256" key="2">
    <source>
        <dbReference type="ARBA" id="ARBA00004906"/>
    </source>
</evidence>
<dbReference type="GO" id="GO:0043161">
    <property type="term" value="P:proteasome-mediated ubiquitin-dependent protein catabolic process"/>
    <property type="evidence" value="ECO:0007669"/>
    <property type="project" value="UniProtKB-ARBA"/>
</dbReference>
<dbReference type="InterPro" id="IPR038050">
    <property type="entry name" value="Neuro_actylchol_rec"/>
</dbReference>
<dbReference type="SUPFAM" id="SSF75632">
    <property type="entry name" value="Cullin homology domain"/>
    <property type="match status" value="1"/>
</dbReference>
<evidence type="ECO:0000256" key="9">
    <source>
        <dbReference type="ARBA" id="ARBA00022786"/>
    </source>
</evidence>
<evidence type="ECO:0000256" key="13">
    <source>
        <dbReference type="ARBA" id="ARBA00023065"/>
    </source>
</evidence>
<dbReference type="Gene3D" id="2.70.170.10">
    <property type="entry name" value="Neurotransmitter-gated ion-channel ligand-binding domain"/>
    <property type="match status" value="1"/>
</dbReference>
<dbReference type="PRINTS" id="PR00252">
    <property type="entry name" value="NRIONCHANNEL"/>
</dbReference>
<evidence type="ECO:0000256" key="15">
    <source>
        <dbReference type="ARBA" id="ARBA00023157"/>
    </source>
</evidence>
<dbReference type="InterPro" id="IPR019559">
    <property type="entry name" value="Cullin_neddylation_domain"/>
</dbReference>
<dbReference type="InterPro" id="IPR006201">
    <property type="entry name" value="Neur_channel"/>
</dbReference>
<feature type="domain" description="Cullin family profile" evidence="26">
    <location>
        <begin position="424"/>
        <end position="665"/>
    </location>
</feature>
<dbReference type="Pfam" id="PF02932">
    <property type="entry name" value="Neur_chan_memb"/>
    <property type="match status" value="1"/>
</dbReference>
<dbReference type="EMBL" id="JYDU01000233">
    <property type="protein sequence ID" value="KRX88495.1"/>
    <property type="molecule type" value="Genomic_DNA"/>
</dbReference>
<comment type="similarity">
    <text evidence="3 23 25">Belongs to the cullin family.</text>
</comment>
<evidence type="ECO:0000256" key="12">
    <source>
        <dbReference type="ARBA" id="ARBA00023018"/>
    </source>
</evidence>
<dbReference type="SMART" id="SM00182">
    <property type="entry name" value="CULLIN"/>
    <property type="match status" value="1"/>
</dbReference>
<evidence type="ECO:0000313" key="28">
    <source>
        <dbReference type="Proteomes" id="UP000054815"/>
    </source>
</evidence>
<evidence type="ECO:0000256" key="18">
    <source>
        <dbReference type="ARBA" id="ARBA00023242"/>
    </source>
</evidence>
<dbReference type="PROSITE" id="PS00236">
    <property type="entry name" value="NEUROTR_ION_CHANNEL"/>
    <property type="match status" value="1"/>
</dbReference>
<evidence type="ECO:0000256" key="21">
    <source>
        <dbReference type="ARBA" id="ARBA00023303"/>
    </source>
</evidence>
<name>A0A0V0XKK6_TRIPS</name>
<dbReference type="GO" id="GO:0000278">
    <property type="term" value="P:mitotic cell cycle"/>
    <property type="evidence" value="ECO:0007669"/>
    <property type="project" value="UniProtKB-ARBA"/>
</dbReference>
<dbReference type="GO" id="GO:0045211">
    <property type="term" value="C:postsynaptic membrane"/>
    <property type="evidence" value="ECO:0007669"/>
    <property type="project" value="UniProtKB-SubCell"/>
</dbReference>
<dbReference type="InterPro" id="IPR006202">
    <property type="entry name" value="Neur_chan_lig-bd"/>
</dbReference>
<dbReference type="SUPFAM" id="SSF74788">
    <property type="entry name" value="Cullin repeat-like"/>
    <property type="match status" value="1"/>
</dbReference>
<keyword evidence="8 24" id="KW-0812">Transmembrane</keyword>
<dbReference type="FunFam" id="1.20.58.390:FF:000043">
    <property type="entry name" value="AcetylCholine Receptor"/>
    <property type="match status" value="1"/>
</dbReference>
<dbReference type="Pfam" id="PF10557">
    <property type="entry name" value="Cullin_Nedd8"/>
    <property type="match status" value="1"/>
</dbReference>
<dbReference type="SUPFAM" id="SSF90112">
    <property type="entry name" value="Neurotransmitter-gated ion-channel transmembrane pore"/>
    <property type="match status" value="1"/>
</dbReference>
<evidence type="ECO:0000256" key="23">
    <source>
        <dbReference type="PROSITE-ProRule" id="PRU00330"/>
    </source>
</evidence>
<organism evidence="27 28">
    <name type="scientific">Trichinella pseudospiralis</name>
    <name type="common">Parasitic roundworm</name>
    <dbReference type="NCBI Taxonomy" id="6337"/>
    <lineage>
        <taxon>Eukaryota</taxon>
        <taxon>Metazoa</taxon>
        <taxon>Ecdysozoa</taxon>
        <taxon>Nematoda</taxon>
        <taxon>Enoplea</taxon>
        <taxon>Dorylaimia</taxon>
        <taxon>Trichinellida</taxon>
        <taxon>Trichinellidae</taxon>
        <taxon>Trichinella</taxon>
    </lineage>
</organism>
<dbReference type="InterPro" id="IPR001373">
    <property type="entry name" value="Cullin_N"/>
</dbReference>
<evidence type="ECO:0000256" key="6">
    <source>
        <dbReference type="ARBA" id="ARBA00022475"/>
    </source>
</evidence>
<dbReference type="FunFam" id="1.20.1310.10:FF:000002">
    <property type="entry name" value="cullin-3 isoform X1"/>
    <property type="match status" value="1"/>
</dbReference>
<sequence>MLKLEYIWVTVAVLCTFHFREKIILSNLLLLNLCKTKSFSSKMKAHKKEGCNKMRIRAFPMNMDESYVESTWELLRGAIQKIQIQNNSVLSFEELYRNAYTLVLHKHGDKLYNGLREVITEHLQKKIRMDVLKAMKNSNFLEVLNDAWNEHTTSMIMIRDILMYMDRVYVSQHSVDPVYDLGLILFRDEVIRYDGIRDNLSNTLLNMIMAERHGEAVHMLSVKNACLMLMALGIHARTVYEEDFENPFLQQSAEFFREEGLRYLSENNAGAYIQKVQQRINEESIRARHYLDAMTEVKIIKVLEEELISKNLRIIVDMENSGVVHMLTQDRYEDLNAMYVLLRRVPNGLTVMSSAMSNYLRQQGTALVHELTNGISTSPVQFIENLLSLKSRFDKFLSQAFENDSLFRRVISSDFEYFLNLNPSSPEYLSLFIDDKLKKGSKAMSESDLENVMDRAMILFRHLQEKDVFERYYKQHLAKRLLHTRSLADDAEKSVIAKLRMECGCHFTSKIEGMFKDMQLSATINESIRNMKDEHPEFALPIDFSASVLTTGFWPTQGSVIRCILPSAANEAFEKFKFFYLSSHSGRILNLQPQLGTADLHAEFYPPSSSSNPKQKKHKHILCVSTYQMCILMLFNKSNQYTYKEIVEQTAIPEKDLKRALLSLIFGKSTQQVLCRESKGAASTGDRLPVLHEEDVFRVNEEFSSRLFRVKIQTLLAKGETVPEQRETRGKIEEERKLEVEAAIVRIMKSRQRLGHTVLLNEIVNQLKHRFMPSPIMIKKRIECLIERDYLSRDPSDYNMYTYLISSESFQEVARLLGVDLMRSDENWQSLLACLPSGKVVLIRSMCGWLFFLAALFSVCVLSLLADYNEQILYDDLLRGYNILERPVSNCSKPLVVLLELVLFQIVDVEEKNQLIQTNIWLKFTWYDYNLKWNPEEYGGISDVRFPAGKIWKPDVLLYNNVDPNFDPYYPSNLVVYSDGKINWIPPAIVRSSCKMDVTWFPFDDQTCCLKFGSWTYNDRKLVLEQGGNGWDMSEYIENGEWLLVVSQFTTADYPVRRTVKLYECCPDEPYSDVKYCLHIRRRTLYYGFNLIIPSLLISLMTLLGFILPVESGEKLTLEITILLSVCVFLTMVSQMTPSTSEAVSLIGVFFSSHMIVVSASVVFNVIVLNLHYRTQDTHRMGVWTRKVLLDWFPRILLMRRPLKSNSNIHSDIRNDSEPLLNCKETSIQRTNEICQLLEQLIADVRYIREFVKNEEEEQEARNDWKFAAMVVDRICLIAFSFVILVSTIGIFSSSPHITV</sequence>
<dbReference type="FunFam" id="1.20.1310.10:FF:000006">
    <property type="entry name" value="Cullin 3"/>
    <property type="match status" value="1"/>
</dbReference>
<dbReference type="GO" id="GO:0004888">
    <property type="term" value="F:transmembrane signaling receptor activity"/>
    <property type="evidence" value="ECO:0007669"/>
    <property type="project" value="InterPro"/>
</dbReference>
<dbReference type="InterPro" id="IPR036317">
    <property type="entry name" value="Cullin_homology_sf"/>
</dbReference>
<evidence type="ECO:0000256" key="19">
    <source>
        <dbReference type="ARBA" id="ARBA00023257"/>
    </source>
</evidence>
<dbReference type="InterPro" id="IPR045093">
    <property type="entry name" value="Cullin"/>
</dbReference>
<evidence type="ECO:0000259" key="26">
    <source>
        <dbReference type="PROSITE" id="PS50069"/>
    </source>
</evidence>
<dbReference type="GO" id="GO:0006950">
    <property type="term" value="P:response to stress"/>
    <property type="evidence" value="ECO:0007669"/>
    <property type="project" value="UniProtKB-ARBA"/>
</dbReference>
<dbReference type="PROSITE" id="PS50069">
    <property type="entry name" value="CULLIN_2"/>
    <property type="match status" value="1"/>
</dbReference>
<proteinExistence type="inferred from homology"/>
<comment type="pathway">
    <text evidence="2">Protein modification; protein ubiquitination.</text>
</comment>
<dbReference type="SUPFAM" id="SSF63712">
    <property type="entry name" value="Nicotinic receptor ligand binding domain-like"/>
    <property type="match status" value="1"/>
</dbReference>
<dbReference type="GO" id="GO:0005634">
    <property type="term" value="C:nucleus"/>
    <property type="evidence" value="ECO:0007669"/>
    <property type="project" value="UniProtKB-SubCell"/>
</dbReference>
<accession>A0A0V0XKK6</accession>
<comment type="subcellular location">
    <subcellularLocation>
        <location evidence="1">Nucleus</location>
    </subcellularLocation>
    <subcellularLocation>
        <location evidence="22">Postsynaptic cell membrane</location>
        <topology evidence="22">Multi-pass membrane protein</topology>
    </subcellularLocation>
</comment>
<keyword evidence="14 24" id="KW-0472">Membrane</keyword>
<keyword evidence="5 24" id="KW-0813">Transport</keyword>
<evidence type="ECO:0000256" key="8">
    <source>
        <dbReference type="ARBA" id="ARBA00022692"/>
    </source>
</evidence>
<evidence type="ECO:0000256" key="7">
    <source>
        <dbReference type="ARBA" id="ARBA00022499"/>
    </source>
</evidence>
<keyword evidence="7" id="KW-1017">Isopeptide bond</keyword>
<dbReference type="GO" id="GO:0010468">
    <property type="term" value="P:regulation of gene expression"/>
    <property type="evidence" value="ECO:0007669"/>
    <property type="project" value="UniProtKB-ARBA"/>
</dbReference>
<evidence type="ECO:0000256" key="11">
    <source>
        <dbReference type="ARBA" id="ARBA00022989"/>
    </source>
</evidence>
<dbReference type="GO" id="GO:0080090">
    <property type="term" value="P:regulation of primary metabolic process"/>
    <property type="evidence" value="ECO:0007669"/>
    <property type="project" value="UniProtKB-ARBA"/>
</dbReference>
<dbReference type="InterPro" id="IPR036719">
    <property type="entry name" value="Neuro-gated_channel_TM_sf"/>
</dbReference>
<comment type="caution">
    <text evidence="27">The sequence shown here is derived from an EMBL/GenBank/DDBJ whole genome shotgun (WGS) entry which is preliminary data.</text>
</comment>
<dbReference type="InterPro" id="IPR006029">
    <property type="entry name" value="Neurotrans-gated_channel_TM"/>
</dbReference>
<keyword evidence="9" id="KW-0833">Ubl conjugation pathway</keyword>
<dbReference type="InterPro" id="IPR018000">
    <property type="entry name" value="Neurotransmitter_ion_chnl_CS"/>
</dbReference>
<reference evidence="27 28" key="1">
    <citation type="submission" date="2015-01" db="EMBL/GenBank/DDBJ databases">
        <title>Evolution of Trichinella species and genotypes.</title>
        <authorList>
            <person name="Korhonen P.K."/>
            <person name="Edoardo P."/>
            <person name="Giuseppe L.R."/>
            <person name="Gasser R.B."/>
        </authorList>
    </citation>
    <scope>NUCLEOTIDE SEQUENCE [LARGE SCALE GENOMIC DNA]</scope>
    <source>
        <strain evidence="27">ISS141</strain>
    </source>
</reference>
<dbReference type="Gene3D" id="1.10.10.10">
    <property type="entry name" value="Winged helix-like DNA-binding domain superfamily/Winged helix DNA-binding domain"/>
    <property type="match status" value="1"/>
</dbReference>
<evidence type="ECO:0000256" key="3">
    <source>
        <dbReference type="ARBA" id="ARBA00006019"/>
    </source>
</evidence>
<feature type="transmembrane region" description="Helical" evidence="24">
    <location>
        <begin position="1085"/>
        <end position="1108"/>
    </location>
</feature>
<evidence type="ECO:0000256" key="25">
    <source>
        <dbReference type="RuleBase" id="RU003829"/>
    </source>
</evidence>
<dbReference type="SUPFAM" id="SSF46785">
    <property type="entry name" value="Winged helix' DNA-binding domain"/>
    <property type="match status" value="1"/>
</dbReference>
<evidence type="ECO:0000313" key="27">
    <source>
        <dbReference type="EMBL" id="KRX88495.1"/>
    </source>
</evidence>
<evidence type="ECO:0000256" key="14">
    <source>
        <dbReference type="ARBA" id="ARBA00023136"/>
    </source>
</evidence>
<dbReference type="STRING" id="6337.A0A0V0XKK6"/>
<dbReference type="InterPro" id="IPR036390">
    <property type="entry name" value="WH_DNA-bd_sf"/>
</dbReference>
<dbReference type="Gene3D" id="3.30.230.130">
    <property type="entry name" value="Cullin, Chain C, Domain 2"/>
    <property type="match status" value="1"/>
</dbReference>
<dbReference type="InterPro" id="IPR036734">
    <property type="entry name" value="Neur_chan_lig-bd_sf"/>
</dbReference>
<dbReference type="Gene3D" id="1.20.1310.10">
    <property type="entry name" value="Cullin Repeats"/>
    <property type="match status" value="4"/>
</dbReference>
<dbReference type="InterPro" id="IPR016159">
    <property type="entry name" value="Cullin_repeat-like_dom_sf"/>
</dbReference>
<feature type="transmembrane region" description="Helical" evidence="24">
    <location>
        <begin position="847"/>
        <end position="866"/>
    </location>
</feature>
<dbReference type="GO" id="GO:0031625">
    <property type="term" value="F:ubiquitin protein ligase binding"/>
    <property type="evidence" value="ECO:0007669"/>
    <property type="project" value="InterPro"/>
</dbReference>
<evidence type="ECO:0000256" key="24">
    <source>
        <dbReference type="RuleBase" id="RU000687"/>
    </source>
</evidence>
<dbReference type="GO" id="GO:0000209">
    <property type="term" value="P:protein polyubiquitination"/>
    <property type="evidence" value="ECO:0007669"/>
    <property type="project" value="UniProtKB-ARBA"/>
</dbReference>
<keyword evidence="19" id="KW-0628">Postsynaptic cell membrane</keyword>
<dbReference type="InterPro" id="IPR016158">
    <property type="entry name" value="Cullin_homology"/>
</dbReference>
<keyword evidence="12" id="KW-0770">Synapse</keyword>
<keyword evidence="13 24" id="KW-0406">Ion transport</keyword>
<comment type="similarity">
    <text evidence="4">Belongs to the ligand-gated ion channel (TC 1.A.9) family. Acetylcholine receptor (TC 1.A.9.1) subfamily.</text>
</comment>
<evidence type="ECO:0000256" key="1">
    <source>
        <dbReference type="ARBA" id="ARBA00004123"/>
    </source>
</evidence>
<dbReference type="CDD" id="cd19051">
    <property type="entry name" value="LGIC_TM_cation"/>
    <property type="match status" value="1"/>
</dbReference>
<dbReference type="FunFam" id="2.70.170.10:FF:000016">
    <property type="entry name" value="Nicotinic acetylcholine receptor subunit"/>
    <property type="match status" value="1"/>
</dbReference>
<gene>
    <name evidence="27" type="primary">Cul3</name>
    <name evidence="27" type="ORF">T4E_5749</name>
</gene>
<dbReference type="PRINTS" id="PR00254">
    <property type="entry name" value="NICOTINICR"/>
</dbReference>
<dbReference type="CDD" id="cd18997">
    <property type="entry name" value="LGIC_ECD_nAChR"/>
    <property type="match status" value="1"/>
</dbReference>
<dbReference type="InterPro" id="IPR036388">
    <property type="entry name" value="WH-like_DNA-bd_sf"/>
</dbReference>
<dbReference type="Pfam" id="PF02931">
    <property type="entry name" value="Neur_chan_LBD"/>
    <property type="match status" value="1"/>
</dbReference>
<evidence type="ECO:0000256" key="10">
    <source>
        <dbReference type="ARBA" id="ARBA00022843"/>
    </source>
</evidence>
<feature type="transmembrane region" description="Helical" evidence="24">
    <location>
        <begin position="1271"/>
        <end position="1292"/>
    </location>
</feature>
<keyword evidence="18" id="KW-0539">Nucleus</keyword>
<keyword evidence="6" id="KW-1003">Cell membrane</keyword>
<dbReference type="InterPro" id="IPR059120">
    <property type="entry name" value="Cullin-like_AB"/>
</dbReference>
<keyword evidence="20" id="KW-1071">Ligand-gated ion channel</keyword>
<keyword evidence="21 24" id="KW-0407">Ion channel</keyword>
<dbReference type="Pfam" id="PF00888">
    <property type="entry name" value="Cullin"/>
    <property type="match status" value="1"/>
</dbReference>
<keyword evidence="11 24" id="KW-1133">Transmembrane helix</keyword>
<evidence type="ECO:0000256" key="5">
    <source>
        <dbReference type="ARBA" id="ARBA00022448"/>
    </source>
</evidence>
<dbReference type="Pfam" id="PF26557">
    <property type="entry name" value="Cullin_AB"/>
    <property type="match status" value="1"/>
</dbReference>
<evidence type="ECO:0000256" key="17">
    <source>
        <dbReference type="ARBA" id="ARBA00023180"/>
    </source>
</evidence>